<keyword evidence="4" id="KW-1185">Reference proteome</keyword>
<dbReference type="Proteomes" id="UP001501509">
    <property type="component" value="Unassembled WGS sequence"/>
</dbReference>
<evidence type="ECO:0000259" key="2">
    <source>
        <dbReference type="Pfam" id="PF03413"/>
    </source>
</evidence>
<name>A0ABN3QCY1_9ACTN</name>
<dbReference type="EMBL" id="BAAATD010000011">
    <property type="protein sequence ID" value="GAA2623133.1"/>
    <property type="molecule type" value="Genomic_DNA"/>
</dbReference>
<feature type="compositionally biased region" description="Basic and acidic residues" evidence="1">
    <location>
        <begin position="65"/>
        <end position="80"/>
    </location>
</feature>
<evidence type="ECO:0000313" key="3">
    <source>
        <dbReference type="EMBL" id="GAA2623133.1"/>
    </source>
</evidence>
<feature type="region of interest" description="Disordered" evidence="1">
    <location>
        <begin position="63"/>
        <end position="84"/>
    </location>
</feature>
<protein>
    <recommendedName>
        <fullName evidence="2">PepSY domain-containing protein</fullName>
    </recommendedName>
</protein>
<reference evidence="3 4" key="1">
    <citation type="journal article" date="2019" name="Int. J. Syst. Evol. Microbiol.">
        <title>The Global Catalogue of Microorganisms (GCM) 10K type strain sequencing project: providing services to taxonomists for standard genome sequencing and annotation.</title>
        <authorList>
            <consortium name="The Broad Institute Genomics Platform"/>
            <consortium name="The Broad Institute Genome Sequencing Center for Infectious Disease"/>
            <person name="Wu L."/>
            <person name="Ma J."/>
        </authorList>
    </citation>
    <scope>NUCLEOTIDE SEQUENCE [LARGE SCALE GENOMIC DNA]</scope>
    <source>
        <strain evidence="3 4">JCM 6833</strain>
    </source>
</reference>
<dbReference type="Gene3D" id="3.10.450.40">
    <property type="match status" value="1"/>
</dbReference>
<gene>
    <name evidence="3" type="ORF">GCM10010411_69030</name>
</gene>
<evidence type="ECO:0000313" key="4">
    <source>
        <dbReference type="Proteomes" id="UP001501509"/>
    </source>
</evidence>
<sequence>MSVSPTSQPAVSKAGNLDRAAVTALKAVPGGSLTSIETEGPGWEVQVVTPDGTERELMVTADGGRVTRNEAKQEDKADKDKHRKRIQAAKLDYRAAASKMLSAVPNSSITELNLDTYRGTTVWEGDLEDSNNAKHEVKIDAASGKVLVS</sequence>
<accession>A0ABN3QCY1</accession>
<dbReference type="Pfam" id="PF03413">
    <property type="entry name" value="PepSY"/>
    <property type="match status" value="1"/>
</dbReference>
<organism evidence="3 4">
    <name type="scientific">Actinomadura fulvescens</name>
    <dbReference type="NCBI Taxonomy" id="46160"/>
    <lineage>
        <taxon>Bacteria</taxon>
        <taxon>Bacillati</taxon>
        <taxon>Actinomycetota</taxon>
        <taxon>Actinomycetes</taxon>
        <taxon>Streptosporangiales</taxon>
        <taxon>Thermomonosporaceae</taxon>
        <taxon>Actinomadura</taxon>
    </lineage>
</organism>
<proteinExistence type="predicted"/>
<feature type="domain" description="PepSY" evidence="2">
    <location>
        <begin position="96"/>
        <end position="147"/>
    </location>
</feature>
<dbReference type="InterPro" id="IPR025711">
    <property type="entry name" value="PepSY"/>
</dbReference>
<evidence type="ECO:0000256" key="1">
    <source>
        <dbReference type="SAM" id="MobiDB-lite"/>
    </source>
</evidence>
<dbReference type="Gene3D" id="3.30.505.20">
    <property type="match status" value="1"/>
</dbReference>
<comment type="caution">
    <text evidence="3">The sequence shown here is derived from an EMBL/GenBank/DDBJ whole genome shotgun (WGS) entry which is preliminary data.</text>
</comment>